<dbReference type="Gene3D" id="1.20.1250.20">
    <property type="entry name" value="MFS general substrate transporter like domains"/>
    <property type="match status" value="1"/>
</dbReference>
<evidence type="ECO:0000256" key="3">
    <source>
        <dbReference type="ARBA" id="ARBA00022692"/>
    </source>
</evidence>
<evidence type="ECO:0000259" key="7">
    <source>
        <dbReference type="PROSITE" id="PS50850"/>
    </source>
</evidence>
<comment type="subcellular location">
    <subcellularLocation>
        <location evidence="1">Cell membrane</location>
        <topology evidence="1">Multi-pass membrane protein</topology>
    </subcellularLocation>
</comment>
<dbReference type="Proteomes" id="UP000321574">
    <property type="component" value="Unassembled WGS sequence"/>
</dbReference>
<evidence type="ECO:0000313" key="8">
    <source>
        <dbReference type="EMBL" id="TXL67984.1"/>
    </source>
</evidence>
<feature type="transmembrane region" description="Helical" evidence="6">
    <location>
        <begin position="109"/>
        <end position="131"/>
    </location>
</feature>
<dbReference type="EMBL" id="VDUW01000001">
    <property type="protein sequence ID" value="TXL67984.1"/>
    <property type="molecule type" value="Genomic_DNA"/>
</dbReference>
<evidence type="ECO:0000256" key="4">
    <source>
        <dbReference type="ARBA" id="ARBA00022989"/>
    </source>
</evidence>
<feature type="transmembrane region" description="Helical" evidence="6">
    <location>
        <begin position="310"/>
        <end position="328"/>
    </location>
</feature>
<evidence type="ECO:0000256" key="2">
    <source>
        <dbReference type="ARBA" id="ARBA00022448"/>
    </source>
</evidence>
<dbReference type="InterPro" id="IPR020846">
    <property type="entry name" value="MFS_dom"/>
</dbReference>
<keyword evidence="4 6" id="KW-1133">Transmembrane helix</keyword>
<dbReference type="InterPro" id="IPR052528">
    <property type="entry name" value="Sugar_transport-like"/>
</dbReference>
<dbReference type="PROSITE" id="PS50850">
    <property type="entry name" value="MFS"/>
    <property type="match status" value="1"/>
</dbReference>
<evidence type="ECO:0000256" key="5">
    <source>
        <dbReference type="ARBA" id="ARBA00023136"/>
    </source>
</evidence>
<dbReference type="PANTHER" id="PTHR23526">
    <property type="entry name" value="INTEGRAL MEMBRANE TRANSPORT PROTEIN-RELATED"/>
    <property type="match status" value="1"/>
</dbReference>
<dbReference type="PANTHER" id="PTHR23526:SF2">
    <property type="entry name" value="MAJOR FACILITATOR SUPERFAMILY (MFS) PROFILE DOMAIN-CONTAINING PROTEIN"/>
    <property type="match status" value="1"/>
</dbReference>
<evidence type="ECO:0000256" key="1">
    <source>
        <dbReference type="ARBA" id="ARBA00004651"/>
    </source>
</evidence>
<dbReference type="GO" id="GO:0005886">
    <property type="term" value="C:plasma membrane"/>
    <property type="evidence" value="ECO:0007669"/>
    <property type="project" value="UniProtKB-SubCell"/>
</dbReference>
<keyword evidence="9" id="KW-1185">Reference proteome</keyword>
<feature type="transmembrane region" description="Helical" evidence="6">
    <location>
        <begin position="83"/>
        <end position="103"/>
    </location>
</feature>
<keyword evidence="3 6" id="KW-0812">Transmembrane</keyword>
<dbReference type="GO" id="GO:0022857">
    <property type="term" value="F:transmembrane transporter activity"/>
    <property type="evidence" value="ECO:0007669"/>
    <property type="project" value="InterPro"/>
</dbReference>
<feature type="domain" description="Major facilitator superfamily (MFS) profile" evidence="7">
    <location>
        <begin position="1"/>
        <end position="202"/>
    </location>
</feature>
<sequence length="401" mass="46077">MAKSANQTFFAKFKLNRDLYILLLIGGLYALATFLSNTFVNVFLWRQAGDYITIASYNLATFFFHFLSCLVAGKLVKKMNRVYVLRLGVTFLALFYIVVLFIGESAATYPMLLGSVLGIGSGLYWLSYNLLTFEITEPDTRDLFNGVFGILESVARMIGPVLAGFIIARMDDFVGYITIFSISFSMFIIAVICSFFLHSRVVRGKFYIKEVISQMRTNQDWGKVIYAHFFQGLREGIYAFVITIWVYIVTKSELSLGMFNLYISGMSFIFYFLTMKFIKNEYRKRSILWSSLILYLSLFIFLPHMTYMTLVIYALVIGIFYPLLYVPYTSMSYDVIGEAYQAKELRVEYIVLRELSIHAGKILSVVIFLLTTLSFGPDIIPTVLIILGLSYLLIYYFLKDI</sequence>
<reference evidence="8 9" key="1">
    <citation type="submission" date="2019-06" db="EMBL/GenBank/DDBJ databases">
        <title>Cerasibacillus sp. nov., isolated from maize field.</title>
        <authorList>
            <person name="Lin S.-Y."/>
            <person name="Tsai C.-F."/>
            <person name="Young C.-C."/>
        </authorList>
    </citation>
    <scope>NUCLEOTIDE SEQUENCE [LARGE SCALE GENOMIC DNA]</scope>
    <source>
        <strain evidence="8 9">CC-CFT480</strain>
    </source>
</reference>
<evidence type="ECO:0000256" key="6">
    <source>
        <dbReference type="SAM" id="Phobius"/>
    </source>
</evidence>
<keyword evidence="2" id="KW-0813">Transport</keyword>
<dbReference type="OrthoDB" id="2086294at2"/>
<comment type="caution">
    <text evidence="8">The sequence shown here is derived from an EMBL/GenBank/DDBJ whole genome shotgun (WGS) entry which is preliminary data.</text>
</comment>
<dbReference type="SUPFAM" id="SSF103473">
    <property type="entry name" value="MFS general substrate transporter"/>
    <property type="match status" value="1"/>
</dbReference>
<organism evidence="8 9">
    <name type="scientific">Cerasibacillus terrae</name>
    <dbReference type="NCBI Taxonomy" id="2498845"/>
    <lineage>
        <taxon>Bacteria</taxon>
        <taxon>Bacillati</taxon>
        <taxon>Bacillota</taxon>
        <taxon>Bacilli</taxon>
        <taxon>Bacillales</taxon>
        <taxon>Bacillaceae</taxon>
        <taxon>Cerasibacillus</taxon>
    </lineage>
</organism>
<feature type="transmembrane region" description="Helical" evidence="6">
    <location>
        <begin position="51"/>
        <end position="71"/>
    </location>
</feature>
<feature type="transmembrane region" description="Helical" evidence="6">
    <location>
        <begin position="173"/>
        <end position="197"/>
    </location>
</feature>
<feature type="transmembrane region" description="Helical" evidence="6">
    <location>
        <begin position="286"/>
        <end position="304"/>
    </location>
</feature>
<proteinExistence type="predicted"/>
<feature type="transmembrane region" description="Helical" evidence="6">
    <location>
        <begin position="20"/>
        <end position="45"/>
    </location>
</feature>
<dbReference type="AlphaFoldDB" id="A0A5C8P3U8"/>
<dbReference type="InterPro" id="IPR011701">
    <property type="entry name" value="MFS"/>
</dbReference>
<feature type="transmembrane region" description="Helical" evidence="6">
    <location>
        <begin position="143"/>
        <end position="167"/>
    </location>
</feature>
<feature type="transmembrane region" description="Helical" evidence="6">
    <location>
        <begin position="254"/>
        <end position="274"/>
    </location>
</feature>
<keyword evidence="5 6" id="KW-0472">Membrane</keyword>
<dbReference type="RefSeq" id="WP_147665720.1">
    <property type="nucleotide sequence ID" value="NZ_VDUW01000001.1"/>
</dbReference>
<accession>A0A5C8P3U8</accession>
<feature type="transmembrane region" description="Helical" evidence="6">
    <location>
        <begin position="349"/>
        <end position="373"/>
    </location>
</feature>
<feature type="transmembrane region" description="Helical" evidence="6">
    <location>
        <begin position="224"/>
        <end position="248"/>
    </location>
</feature>
<dbReference type="InterPro" id="IPR036259">
    <property type="entry name" value="MFS_trans_sf"/>
</dbReference>
<protein>
    <submittedName>
        <fullName evidence="8">MFS transporter</fullName>
    </submittedName>
</protein>
<name>A0A5C8P3U8_9BACI</name>
<feature type="transmembrane region" description="Helical" evidence="6">
    <location>
        <begin position="379"/>
        <end position="398"/>
    </location>
</feature>
<gene>
    <name evidence="8" type="ORF">FHP05_02885</name>
</gene>
<dbReference type="Pfam" id="PF07690">
    <property type="entry name" value="MFS_1"/>
    <property type="match status" value="1"/>
</dbReference>
<evidence type="ECO:0000313" key="9">
    <source>
        <dbReference type="Proteomes" id="UP000321574"/>
    </source>
</evidence>